<dbReference type="EC" id="2.4.1.186" evidence="2"/>
<evidence type="ECO:0000256" key="3">
    <source>
        <dbReference type="SAM" id="MobiDB-lite"/>
    </source>
</evidence>
<dbReference type="PANTHER" id="PTHR11183">
    <property type="entry name" value="GLYCOGENIN SUBFAMILY MEMBER"/>
    <property type="match status" value="1"/>
</dbReference>
<dbReference type="Gene3D" id="3.90.550.10">
    <property type="entry name" value="Spore Coat Polysaccharide Biosynthesis Protein SpsA, Chain A"/>
    <property type="match status" value="1"/>
</dbReference>
<dbReference type="InterPro" id="IPR002495">
    <property type="entry name" value="Glyco_trans_8"/>
</dbReference>
<protein>
    <recommendedName>
        <fullName evidence="2">glycogenin glucosyltransferase</fullName>
        <ecNumber evidence="2">2.4.1.186</ecNumber>
    </recommendedName>
</protein>
<dbReference type="CDD" id="cd02537">
    <property type="entry name" value="GT8_Glycogenin"/>
    <property type="match status" value="1"/>
</dbReference>
<name>A0ABM0LZR3_SACKO</name>
<organism evidence="4 5">
    <name type="scientific">Saccoglossus kowalevskii</name>
    <name type="common">Acorn worm</name>
    <dbReference type="NCBI Taxonomy" id="10224"/>
    <lineage>
        <taxon>Eukaryota</taxon>
        <taxon>Metazoa</taxon>
        <taxon>Hemichordata</taxon>
        <taxon>Enteropneusta</taxon>
        <taxon>Harrimaniidae</taxon>
        <taxon>Saccoglossus</taxon>
    </lineage>
</organism>
<proteinExistence type="inferred from homology"/>
<reference evidence="5" key="1">
    <citation type="submission" date="2025-08" db="UniProtKB">
        <authorList>
            <consortium name="RefSeq"/>
        </authorList>
    </citation>
    <scope>IDENTIFICATION</scope>
    <source>
        <tissue evidence="5">Testes</tissue>
    </source>
</reference>
<dbReference type="Proteomes" id="UP000694865">
    <property type="component" value="Unplaced"/>
</dbReference>
<comment type="similarity">
    <text evidence="1">Belongs to the glycosyltransferase 8 family. Glycogenin subfamily.</text>
</comment>
<keyword evidence="4" id="KW-1185">Reference proteome</keyword>
<dbReference type="GeneID" id="100372807"/>
<dbReference type="SUPFAM" id="SSF53448">
    <property type="entry name" value="Nucleotide-diphospho-sugar transferases"/>
    <property type="match status" value="1"/>
</dbReference>
<gene>
    <name evidence="5" type="primary">LOC100372807</name>
</gene>
<evidence type="ECO:0000313" key="5">
    <source>
        <dbReference type="RefSeq" id="XP_006813254.1"/>
    </source>
</evidence>
<feature type="region of interest" description="Disordered" evidence="3">
    <location>
        <begin position="285"/>
        <end position="308"/>
    </location>
</feature>
<evidence type="ECO:0000256" key="1">
    <source>
        <dbReference type="ARBA" id="ARBA00038162"/>
    </source>
</evidence>
<sequence length="341" mass="38338">MAASQVQDEAFVTLATNDSYSYGALVLAHSLRAVGTTRKLAILITPNVTSRMRQLLSDVFDSITQVDPLDSHDEANLALLTRPELGITFSKLHCWRLTQYNKCVFMDADALVLQNIDDLFEREELSAATDCGWPDCFNSGVFVFRPSEETYRGLLQCAVTQGSFDGGDQGLLNTYFSDWATKDISRHLPFIYNMTSSRAYSYLPAFVRYGDQVKVVHFIGIAKPWQFTYDTSSGMVLPHESMSSHHELTFIQAWWDIFVARVKPKLEAAQTAQTMSSELGKLKLLSTATPPSSPTEPGVPAHPVDSRTRQFQWEQGQIDYLGEDRFENIKKKLDEKINNGP</sequence>
<dbReference type="InterPro" id="IPR050587">
    <property type="entry name" value="GNT1/Glycosyltrans_8"/>
</dbReference>
<accession>A0ABM0LZR3</accession>
<evidence type="ECO:0000256" key="2">
    <source>
        <dbReference type="ARBA" id="ARBA00038934"/>
    </source>
</evidence>
<dbReference type="InterPro" id="IPR029044">
    <property type="entry name" value="Nucleotide-diphossugar_trans"/>
</dbReference>
<dbReference type="Pfam" id="PF01501">
    <property type="entry name" value="Glyco_transf_8"/>
    <property type="match status" value="1"/>
</dbReference>
<dbReference type="RefSeq" id="XP_006813254.1">
    <property type="nucleotide sequence ID" value="XM_006813191.1"/>
</dbReference>
<evidence type="ECO:0000313" key="4">
    <source>
        <dbReference type="Proteomes" id="UP000694865"/>
    </source>
</evidence>